<proteinExistence type="predicted"/>
<comment type="caution">
    <text evidence="2">The sequence shown here is derived from an EMBL/GenBank/DDBJ whole genome shotgun (WGS) entry which is preliminary data.</text>
</comment>
<evidence type="ECO:0000313" key="2">
    <source>
        <dbReference type="EMBL" id="KAG6448600.1"/>
    </source>
</evidence>
<reference evidence="2" key="1">
    <citation type="journal article" date="2016" name="Insect Biochem. Mol. Biol.">
        <title>Multifaceted biological insights from a draft genome sequence of the tobacco hornworm moth, Manduca sexta.</title>
        <authorList>
            <person name="Kanost M.R."/>
            <person name="Arrese E.L."/>
            <person name="Cao X."/>
            <person name="Chen Y.R."/>
            <person name="Chellapilla S."/>
            <person name="Goldsmith M.R."/>
            <person name="Grosse-Wilde E."/>
            <person name="Heckel D.G."/>
            <person name="Herndon N."/>
            <person name="Jiang H."/>
            <person name="Papanicolaou A."/>
            <person name="Qu J."/>
            <person name="Soulages J.L."/>
            <person name="Vogel H."/>
            <person name="Walters J."/>
            <person name="Waterhouse R.M."/>
            <person name="Ahn S.J."/>
            <person name="Almeida F.C."/>
            <person name="An C."/>
            <person name="Aqrawi P."/>
            <person name="Bretschneider A."/>
            <person name="Bryant W.B."/>
            <person name="Bucks S."/>
            <person name="Chao H."/>
            <person name="Chevignon G."/>
            <person name="Christen J.M."/>
            <person name="Clarke D.F."/>
            <person name="Dittmer N.T."/>
            <person name="Ferguson L.C.F."/>
            <person name="Garavelou S."/>
            <person name="Gordon K.H.J."/>
            <person name="Gunaratna R.T."/>
            <person name="Han Y."/>
            <person name="Hauser F."/>
            <person name="He Y."/>
            <person name="Heidel-Fischer H."/>
            <person name="Hirsh A."/>
            <person name="Hu Y."/>
            <person name="Jiang H."/>
            <person name="Kalra D."/>
            <person name="Klinner C."/>
            <person name="Konig C."/>
            <person name="Kovar C."/>
            <person name="Kroll A.R."/>
            <person name="Kuwar S.S."/>
            <person name="Lee S.L."/>
            <person name="Lehman R."/>
            <person name="Li K."/>
            <person name="Li Z."/>
            <person name="Liang H."/>
            <person name="Lovelace S."/>
            <person name="Lu Z."/>
            <person name="Mansfield J.H."/>
            <person name="McCulloch K.J."/>
            <person name="Mathew T."/>
            <person name="Morton B."/>
            <person name="Muzny D.M."/>
            <person name="Neunemann D."/>
            <person name="Ongeri F."/>
            <person name="Pauchet Y."/>
            <person name="Pu L.L."/>
            <person name="Pyrousis I."/>
            <person name="Rao X.J."/>
            <person name="Redding A."/>
            <person name="Roesel C."/>
            <person name="Sanchez-Gracia A."/>
            <person name="Schaack S."/>
            <person name="Shukla A."/>
            <person name="Tetreau G."/>
            <person name="Wang Y."/>
            <person name="Xiong G.H."/>
            <person name="Traut W."/>
            <person name="Walsh T.K."/>
            <person name="Worley K.C."/>
            <person name="Wu D."/>
            <person name="Wu W."/>
            <person name="Wu Y.Q."/>
            <person name="Zhang X."/>
            <person name="Zou Z."/>
            <person name="Zucker H."/>
            <person name="Briscoe A.D."/>
            <person name="Burmester T."/>
            <person name="Clem R.J."/>
            <person name="Feyereisen R."/>
            <person name="Grimmelikhuijzen C.J.P."/>
            <person name="Hamodrakas S.J."/>
            <person name="Hansson B.S."/>
            <person name="Huguet E."/>
            <person name="Jermiin L.S."/>
            <person name="Lan Q."/>
            <person name="Lehman H.K."/>
            <person name="Lorenzen M."/>
            <person name="Merzendorfer H."/>
            <person name="Michalopoulos I."/>
            <person name="Morton D.B."/>
            <person name="Muthukrishnan S."/>
            <person name="Oakeshott J.G."/>
            <person name="Palmer W."/>
            <person name="Park Y."/>
            <person name="Passarelli A.L."/>
            <person name="Rozas J."/>
            <person name="Schwartz L.M."/>
            <person name="Smith W."/>
            <person name="Southgate A."/>
            <person name="Vilcinskas A."/>
            <person name="Vogt R."/>
            <person name="Wang P."/>
            <person name="Werren J."/>
            <person name="Yu X.Q."/>
            <person name="Zhou J.J."/>
            <person name="Brown S.J."/>
            <person name="Scherer S.E."/>
            <person name="Richards S."/>
            <person name="Blissard G.W."/>
        </authorList>
    </citation>
    <scope>NUCLEOTIDE SEQUENCE</scope>
</reference>
<gene>
    <name evidence="2" type="ORF">O3G_MSEX005568</name>
</gene>
<reference evidence="2" key="2">
    <citation type="submission" date="2020-12" db="EMBL/GenBank/DDBJ databases">
        <authorList>
            <person name="Kanost M."/>
        </authorList>
    </citation>
    <scope>NUCLEOTIDE SEQUENCE</scope>
</reference>
<dbReference type="EMBL" id="JH668359">
    <property type="protein sequence ID" value="KAG6448600.1"/>
    <property type="molecule type" value="Genomic_DNA"/>
</dbReference>
<dbReference type="AlphaFoldDB" id="A0A921Z0Q3"/>
<feature type="signal peptide" evidence="1">
    <location>
        <begin position="1"/>
        <end position="21"/>
    </location>
</feature>
<organism evidence="2 3">
    <name type="scientific">Manduca sexta</name>
    <name type="common">Tobacco hawkmoth</name>
    <name type="synonym">Tobacco hornworm</name>
    <dbReference type="NCBI Taxonomy" id="7130"/>
    <lineage>
        <taxon>Eukaryota</taxon>
        <taxon>Metazoa</taxon>
        <taxon>Ecdysozoa</taxon>
        <taxon>Arthropoda</taxon>
        <taxon>Hexapoda</taxon>
        <taxon>Insecta</taxon>
        <taxon>Pterygota</taxon>
        <taxon>Neoptera</taxon>
        <taxon>Endopterygota</taxon>
        <taxon>Lepidoptera</taxon>
        <taxon>Glossata</taxon>
        <taxon>Ditrysia</taxon>
        <taxon>Bombycoidea</taxon>
        <taxon>Sphingidae</taxon>
        <taxon>Sphinginae</taxon>
        <taxon>Sphingini</taxon>
        <taxon>Manduca</taxon>
    </lineage>
</organism>
<evidence type="ECO:0000313" key="3">
    <source>
        <dbReference type="Proteomes" id="UP000791440"/>
    </source>
</evidence>
<keyword evidence="1" id="KW-0732">Signal</keyword>
<dbReference type="Proteomes" id="UP000791440">
    <property type="component" value="Unassembled WGS sequence"/>
</dbReference>
<feature type="chain" id="PRO_5037229830" evidence="1">
    <location>
        <begin position="22"/>
        <end position="372"/>
    </location>
</feature>
<accession>A0A921Z0Q3</accession>
<keyword evidence="3" id="KW-1185">Reference proteome</keyword>
<name>A0A921Z0Q3_MANSE</name>
<sequence>MFKRQHPFVCVVLFALSTCSASNEPASPSITVKEDFNSPAIITPISGYGPPPMVSNFVHQGTNFFFNPQFLLGNNVPPPLGAVVAAIPNPPQVEVIVNETIISPELPIITPVEVIVEEPIEVIVPPPPPSLIPVIPEVPEVSVLIKDLPPAPILPPLVLPKIPVWVEESVEVVPPCEEKEIIITEVKPLPPVVIPQPPSLPPLVLPPKISVSEIEIKSQQPVDTVVEVPLVPKKDISMEYSKVKLTNEESLQVIPSSVAEIDFKINEIPSSIEFPDFDKLLSVGEDKTVIMVPPSPELPVIEIPKPISEVLLIEKDKELVLPTQIPTDCARNIVLERVLPNMISKKTVTKSLEIISFPAAKYPVIAPLFPAL</sequence>
<evidence type="ECO:0000256" key="1">
    <source>
        <dbReference type="SAM" id="SignalP"/>
    </source>
</evidence>
<protein>
    <submittedName>
        <fullName evidence="2">Uncharacterized protein</fullName>
    </submittedName>
</protein>